<feature type="transmembrane region" description="Helical" evidence="1">
    <location>
        <begin position="48"/>
        <end position="66"/>
    </location>
</feature>
<gene>
    <name evidence="2" type="primary">CYBRD1</name>
    <name evidence="2" type="ORF">E2C01_091873</name>
</gene>
<reference evidence="2 3" key="1">
    <citation type="submission" date="2019-05" db="EMBL/GenBank/DDBJ databases">
        <title>Another draft genome of Portunus trituberculatus and its Hox gene families provides insights of decapod evolution.</title>
        <authorList>
            <person name="Jeong J.-H."/>
            <person name="Song I."/>
            <person name="Kim S."/>
            <person name="Choi T."/>
            <person name="Kim D."/>
            <person name="Ryu S."/>
            <person name="Kim W."/>
        </authorList>
    </citation>
    <scope>NUCLEOTIDE SEQUENCE [LARGE SCALE GENOMIC DNA]</scope>
    <source>
        <tissue evidence="2">Muscle</tissue>
    </source>
</reference>
<keyword evidence="1" id="KW-0812">Transmembrane</keyword>
<evidence type="ECO:0000256" key="1">
    <source>
        <dbReference type="SAM" id="Phobius"/>
    </source>
</evidence>
<proteinExistence type="predicted"/>
<accession>A0A5B7JWB7</accession>
<keyword evidence="3" id="KW-1185">Reference proteome</keyword>
<feature type="transmembrane region" description="Helical" evidence="1">
    <location>
        <begin position="73"/>
        <end position="96"/>
    </location>
</feature>
<dbReference type="AlphaFoldDB" id="A0A5B7JWB7"/>
<name>A0A5B7JWB7_PORTR</name>
<dbReference type="EMBL" id="VSRR010106668">
    <property type="protein sequence ID" value="MPC96604.1"/>
    <property type="molecule type" value="Genomic_DNA"/>
</dbReference>
<protein>
    <submittedName>
        <fullName evidence="2">Cytochrome b reductase 1</fullName>
    </submittedName>
</protein>
<evidence type="ECO:0000313" key="2">
    <source>
        <dbReference type="EMBL" id="MPC96604.1"/>
    </source>
</evidence>
<organism evidence="2 3">
    <name type="scientific">Portunus trituberculatus</name>
    <name type="common">Swimming crab</name>
    <name type="synonym">Neptunus trituberculatus</name>
    <dbReference type="NCBI Taxonomy" id="210409"/>
    <lineage>
        <taxon>Eukaryota</taxon>
        <taxon>Metazoa</taxon>
        <taxon>Ecdysozoa</taxon>
        <taxon>Arthropoda</taxon>
        <taxon>Crustacea</taxon>
        <taxon>Multicrustacea</taxon>
        <taxon>Malacostraca</taxon>
        <taxon>Eumalacostraca</taxon>
        <taxon>Eucarida</taxon>
        <taxon>Decapoda</taxon>
        <taxon>Pleocyemata</taxon>
        <taxon>Brachyura</taxon>
        <taxon>Eubrachyura</taxon>
        <taxon>Portunoidea</taxon>
        <taxon>Portunidae</taxon>
        <taxon>Portuninae</taxon>
        <taxon>Portunus</taxon>
    </lineage>
</organism>
<sequence>MGTGASMVFYFLVFLAEILMFGLLSLVLFWVVYYRGGFAWREDVAKEFNYHPVLMITGFIFFMGHGEETTFQGFFFHTFICCPWPVVQIALIPLVISVRLLLEPREFCGGVA</sequence>
<evidence type="ECO:0000313" key="3">
    <source>
        <dbReference type="Proteomes" id="UP000324222"/>
    </source>
</evidence>
<keyword evidence="1" id="KW-1133">Transmembrane helix</keyword>
<keyword evidence="1" id="KW-0472">Membrane</keyword>
<dbReference type="Gene3D" id="1.20.120.1770">
    <property type="match status" value="1"/>
</dbReference>
<feature type="transmembrane region" description="Helical" evidence="1">
    <location>
        <begin position="7"/>
        <end position="33"/>
    </location>
</feature>
<comment type="caution">
    <text evidence="2">The sequence shown here is derived from an EMBL/GenBank/DDBJ whole genome shotgun (WGS) entry which is preliminary data.</text>
</comment>
<dbReference type="Proteomes" id="UP000324222">
    <property type="component" value="Unassembled WGS sequence"/>
</dbReference>